<dbReference type="RefSeq" id="WP_320378842.1">
    <property type="nucleotide sequence ID" value="NZ_JAWDIQ010000001.1"/>
</dbReference>
<reference evidence="2 3" key="1">
    <citation type="submission" date="2023-10" db="EMBL/GenBank/DDBJ databases">
        <title>Virgibacillus soli CC-YMP-6 genome.</title>
        <authorList>
            <person name="Miliotis G."/>
            <person name="Sengupta P."/>
            <person name="Hameed A."/>
            <person name="Chuvochina M."/>
            <person name="Mcdonagh F."/>
            <person name="Simpson A.C."/>
            <person name="Singh N.K."/>
            <person name="Rekha P.D."/>
            <person name="Raman K."/>
            <person name="Hugenholtz P."/>
            <person name="Venkateswaran K."/>
        </authorList>
    </citation>
    <scope>NUCLEOTIDE SEQUENCE [LARGE SCALE GENOMIC DNA]</scope>
    <source>
        <strain evidence="2 3">CC-YMP-6</strain>
    </source>
</reference>
<dbReference type="InterPro" id="IPR025953">
    <property type="entry name" value="YlbD_coat"/>
</dbReference>
<organism evidence="2 3">
    <name type="scientific">Paracerasibacillus soli</name>
    <dbReference type="NCBI Taxonomy" id="480284"/>
    <lineage>
        <taxon>Bacteria</taxon>
        <taxon>Bacillati</taxon>
        <taxon>Bacillota</taxon>
        <taxon>Bacilli</taxon>
        <taxon>Bacillales</taxon>
        <taxon>Bacillaceae</taxon>
        <taxon>Paracerasibacillus</taxon>
    </lineage>
</organism>
<evidence type="ECO:0000256" key="1">
    <source>
        <dbReference type="SAM" id="Coils"/>
    </source>
</evidence>
<feature type="coiled-coil region" evidence="1">
    <location>
        <begin position="85"/>
        <end position="112"/>
    </location>
</feature>
<accession>A0ABU5CPB0</accession>
<comment type="caution">
    <text evidence="2">The sequence shown here is derived from an EMBL/GenBank/DDBJ whole genome shotgun (WGS) entry which is preliminary data.</text>
</comment>
<keyword evidence="1" id="KW-0175">Coiled coil</keyword>
<proteinExistence type="predicted"/>
<name>A0ABU5CPB0_9BACI</name>
<dbReference type="SUPFAM" id="SSF101082">
    <property type="entry name" value="Typo IV secretion system protein TraC"/>
    <property type="match status" value="1"/>
</dbReference>
<gene>
    <name evidence="2" type="primary">ylbD</name>
    <name evidence="2" type="ORF">RWD45_05015</name>
</gene>
<keyword evidence="2" id="KW-0946">Virion</keyword>
<keyword evidence="3" id="KW-1185">Reference proteome</keyword>
<sequence>MSKSLHPSVVAFKDFLNRHPGLRAEIRKSGHSWQEYYEKWNLLGEDDPFLEKYKETKNSADKEDKVDKKSELFSQLINFTNKIDIEKVQNQVKQLNGTMSTLQELLAQFQTEKKPNEPHQNQPFNWFKD</sequence>
<evidence type="ECO:0000313" key="3">
    <source>
        <dbReference type="Proteomes" id="UP001275315"/>
    </source>
</evidence>
<dbReference type="Proteomes" id="UP001275315">
    <property type="component" value="Unassembled WGS sequence"/>
</dbReference>
<keyword evidence="2" id="KW-0167">Capsid protein</keyword>
<evidence type="ECO:0000313" key="2">
    <source>
        <dbReference type="EMBL" id="MDY0408080.1"/>
    </source>
</evidence>
<dbReference type="Pfam" id="PF14071">
    <property type="entry name" value="YlbD_coat"/>
    <property type="match status" value="1"/>
</dbReference>
<dbReference type="EMBL" id="JAWDIQ010000001">
    <property type="protein sequence ID" value="MDY0408080.1"/>
    <property type="molecule type" value="Genomic_DNA"/>
</dbReference>
<protein>
    <submittedName>
        <fullName evidence="2">Spore coat protein YlbD</fullName>
    </submittedName>
</protein>